<comment type="caution">
    <text evidence="1">The sequence shown here is derived from an EMBL/GenBank/DDBJ whole genome shotgun (WGS) entry which is preliminary data.</text>
</comment>
<proteinExistence type="predicted"/>
<dbReference type="RefSeq" id="WP_212529985.1">
    <property type="nucleotide sequence ID" value="NZ_JAGSOG010000097.1"/>
</dbReference>
<keyword evidence="2" id="KW-1185">Reference proteome</keyword>
<gene>
    <name evidence="1" type="ORF">KDL01_19625</name>
</gene>
<dbReference type="AlphaFoldDB" id="A0A941EQF7"/>
<name>A0A941EQF7_9ACTN</name>
<sequence length="452" mass="48164">MDHRDAQAGKHTPPSRRQQVASAAVLGAVAGAALGSGRGPRALALGSLAAAAGLGTVEAVARARQRPGQIPARWARITASAATAAPLGWLAGRLTGAGPLAVGTVSGAAAGALGLRPQKVALGPVLGAVVGAGLRAAAPGASPAVTAAVTVAAFRTFSAFAFPDEQISMLAERVGPEQLPFVLPLAAHARYVGVGYVGDLAARLGRPYVRDTPDVGIIGSLEELDGPQFHPELVDPLVREFYEHTTRFKLDIVPEWRTWVRPGYLVYRTALARPLGQANVPMNQRDALRGVHSRIDTILPSAGTGPGGTDEPMLRGWIRSFADDDEPIYVGIYTTYRHEGRGYVRVGFPLPEMNFTATLVPLHRRDGGLSLTSRSQLSDQPGHYLTYVDRETGELTAAAVHGFAEQLEVYVQDGRLRAEHAFRVFGLPFLVLHYRIERKSGDEGRDEGRDTH</sequence>
<dbReference type="Proteomes" id="UP000675781">
    <property type="component" value="Unassembled WGS sequence"/>
</dbReference>
<dbReference type="InterPro" id="IPR006311">
    <property type="entry name" value="TAT_signal"/>
</dbReference>
<accession>A0A941EQF7</accession>
<evidence type="ECO:0000313" key="2">
    <source>
        <dbReference type="Proteomes" id="UP000675781"/>
    </source>
</evidence>
<evidence type="ECO:0000313" key="1">
    <source>
        <dbReference type="EMBL" id="MBR7835495.1"/>
    </source>
</evidence>
<dbReference type="EMBL" id="JAGSOG010000097">
    <property type="protein sequence ID" value="MBR7835495.1"/>
    <property type="molecule type" value="Genomic_DNA"/>
</dbReference>
<reference evidence="1" key="1">
    <citation type="submission" date="2021-04" db="EMBL/GenBank/DDBJ databases">
        <title>Genome based classification of Actinospica acidithermotolerans sp. nov., an actinobacterium isolated from an Indonesian hot spring.</title>
        <authorList>
            <person name="Kusuma A.B."/>
            <person name="Putra K.E."/>
            <person name="Nafisah S."/>
            <person name="Loh J."/>
            <person name="Nouioui I."/>
            <person name="Goodfellow M."/>
        </authorList>
    </citation>
    <scope>NUCLEOTIDE SEQUENCE</scope>
    <source>
        <strain evidence="1">CSCA 57</strain>
    </source>
</reference>
<protein>
    <submittedName>
        <fullName evidence="1">Uncharacterized protein</fullName>
    </submittedName>
</protein>
<organism evidence="1 2">
    <name type="scientific">Actinospica durhamensis</name>
    <dbReference type="NCBI Taxonomy" id="1508375"/>
    <lineage>
        <taxon>Bacteria</taxon>
        <taxon>Bacillati</taxon>
        <taxon>Actinomycetota</taxon>
        <taxon>Actinomycetes</taxon>
        <taxon>Catenulisporales</taxon>
        <taxon>Actinospicaceae</taxon>
        <taxon>Actinospica</taxon>
    </lineage>
</organism>
<dbReference type="PROSITE" id="PS51318">
    <property type="entry name" value="TAT"/>
    <property type="match status" value="1"/>
</dbReference>